<evidence type="ECO:0000313" key="2">
    <source>
        <dbReference type="Proteomes" id="UP000055024"/>
    </source>
</evidence>
<reference evidence="1 2" key="1">
    <citation type="submission" date="2015-01" db="EMBL/GenBank/DDBJ databases">
        <title>Evolution of Trichinella species and genotypes.</title>
        <authorList>
            <person name="Korhonen P.K."/>
            <person name="Edoardo P."/>
            <person name="Giuseppe L.R."/>
            <person name="Gasser R.B."/>
        </authorList>
    </citation>
    <scope>NUCLEOTIDE SEQUENCE [LARGE SCALE GENOMIC DNA]</scope>
    <source>
        <strain evidence="1">ISS1029</strain>
    </source>
</reference>
<dbReference type="Proteomes" id="UP000055024">
    <property type="component" value="Unassembled WGS sequence"/>
</dbReference>
<accession>A0A0V1GAR3</accession>
<proteinExistence type="predicted"/>
<dbReference type="EMBL" id="JYDP01003936">
    <property type="protein sequence ID" value="KRY95312.1"/>
    <property type="molecule type" value="Genomic_DNA"/>
</dbReference>
<protein>
    <submittedName>
        <fullName evidence="1">Uncharacterized protein</fullName>
    </submittedName>
</protein>
<keyword evidence="2" id="KW-1185">Reference proteome</keyword>
<comment type="caution">
    <text evidence="1">The sequence shown here is derived from an EMBL/GenBank/DDBJ whole genome shotgun (WGS) entry which is preliminary data.</text>
</comment>
<gene>
    <name evidence="1" type="ORF">T11_7821</name>
</gene>
<organism evidence="1 2">
    <name type="scientific">Trichinella zimbabwensis</name>
    <dbReference type="NCBI Taxonomy" id="268475"/>
    <lineage>
        <taxon>Eukaryota</taxon>
        <taxon>Metazoa</taxon>
        <taxon>Ecdysozoa</taxon>
        <taxon>Nematoda</taxon>
        <taxon>Enoplea</taxon>
        <taxon>Dorylaimia</taxon>
        <taxon>Trichinellida</taxon>
        <taxon>Trichinellidae</taxon>
        <taxon>Trichinella</taxon>
    </lineage>
</organism>
<dbReference type="AlphaFoldDB" id="A0A0V1GAR3"/>
<evidence type="ECO:0000313" key="1">
    <source>
        <dbReference type="EMBL" id="KRY95312.1"/>
    </source>
</evidence>
<name>A0A0V1GAR3_9BILA</name>
<sequence>MDIQGIRYDTQVLMNINIRGARSSRSETTFINLIKTGRK</sequence>